<reference evidence="2 3" key="1">
    <citation type="journal article" date="2015" name="Stand. Genomic Sci.">
        <title>Genomic Encyclopedia of Bacterial and Archaeal Type Strains, Phase III: the genomes of soil and plant-associated and newly described type strains.</title>
        <authorList>
            <person name="Whitman W.B."/>
            <person name="Woyke T."/>
            <person name="Klenk H.P."/>
            <person name="Zhou Y."/>
            <person name="Lilburn T.G."/>
            <person name="Beck B.J."/>
            <person name="De Vos P."/>
            <person name="Vandamme P."/>
            <person name="Eisen J.A."/>
            <person name="Garrity G."/>
            <person name="Hugenholtz P."/>
            <person name="Kyrpides N.C."/>
        </authorList>
    </citation>
    <scope>NUCLEOTIDE SEQUENCE [LARGE SCALE GENOMIC DNA]</scope>
    <source>
        <strain evidence="2 3">ASC-9842</strain>
    </source>
</reference>
<dbReference type="EMBL" id="SGXM01000002">
    <property type="protein sequence ID" value="RZT39450.1"/>
    <property type="molecule type" value="Genomic_DNA"/>
</dbReference>
<feature type="transmembrane region" description="Helical" evidence="1">
    <location>
        <begin position="7"/>
        <end position="24"/>
    </location>
</feature>
<evidence type="ECO:0000256" key="1">
    <source>
        <dbReference type="SAM" id="Phobius"/>
    </source>
</evidence>
<sequence length="55" mass="6123">MQVYDSLVYIVAMLLLCMYAYLGVQSQSLAFKYVSPAIVGVLVMVYSLLPMRAIS</sequence>
<proteinExistence type="predicted"/>
<accession>A0A4Q7S2K9</accession>
<keyword evidence="1" id="KW-1133">Transmembrane helix</keyword>
<keyword evidence="1" id="KW-0812">Transmembrane</keyword>
<dbReference type="Proteomes" id="UP000291078">
    <property type="component" value="Unassembled WGS sequence"/>
</dbReference>
<feature type="transmembrane region" description="Helical" evidence="1">
    <location>
        <begin position="30"/>
        <end position="49"/>
    </location>
</feature>
<keyword evidence="3" id="KW-1185">Reference proteome</keyword>
<comment type="caution">
    <text evidence="2">The sequence shown here is derived from an EMBL/GenBank/DDBJ whole genome shotgun (WGS) entry which is preliminary data.</text>
</comment>
<evidence type="ECO:0000313" key="2">
    <source>
        <dbReference type="EMBL" id="RZT39450.1"/>
    </source>
</evidence>
<organism evidence="2 3">
    <name type="scientific">Cupriavidus agavae</name>
    <dbReference type="NCBI Taxonomy" id="1001822"/>
    <lineage>
        <taxon>Bacteria</taxon>
        <taxon>Pseudomonadati</taxon>
        <taxon>Pseudomonadota</taxon>
        <taxon>Betaproteobacteria</taxon>
        <taxon>Burkholderiales</taxon>
        <taxon>Burkholderiaceae</taxon>
        <taxon>Cupriavidus</taxon>
    </lineage>
</organism>
<protein>
    <submittedName>
        <fullName evidence="2">Uncharacterized protein</fullName>
    </submittedName>
</protein>
<name>A0A4Q7S2K9_9BURK</name>
<gene>
    <name evidence="2" type="ORF">EV147_2645</name>
</gene>
<evidence type="ECO:0000313" key="3">
    <source>
        <dbReference type="Proteomes" id="UP000291078"/>
    </source>
</evidence>
<dbReference type="RefSeq" id="WP_198680235.1">
    <property type="nucleotide sequence ID" value="NZ_SGXM01000002.1"/>
</dbReference>
<keyword evidence="1" id="KW-0472">Membrane</keyword>
<dbReference type="AlphaFoldDB" id="A0A4Q7S2K9"/>